<accession>A0A1D2MBN6</accession>
<evidence type="ECO:0000313" key="3">
    <source>
        <dbReference type="Proteomes" id="UP000094527"/>
    </source>
</evidence>
<keyword evidence="3" id="KW-1185">Reference proteome</keyword>
<protein>
    <submittedName>
        <fullName evidence="2">Uncharacterized protein</fullName>
    </submittedName>
</protein>
<feature type="chain" id="PRO_5008903767" evidence="1">
    <location>
        <begin position="23"/>
        <end position="89"/>
    </location>
</feature>
<reference evidence="2 3" key="1">
    <citation type="journal article" date="2016" name="Genome Biol. Evol.">
        <title>Gene Family Evolution Reflects Adaptation to Soil Environmental Stressors in the Genome of the Collembolan Orchesella cincta.</title>
        <authorList>
            <person name="Faddeeva-Vakhrusheva A."/>
            <person name="Derks M.F."/>
            <person name="Anvar S.Y."/>
            <person name="Agamennone V."/>
            <person name="Suring W."/>
            <person name="Smit S."/>
            <person name="van Straalen N.M."/>
            <person name="Roelofs D."/>
        </authorList>
    </citation>
    <scope>NUCLEOTIDE SEQUENCE [LARGE SCALE GENOMIC DNA]</scope>
    <source>
        <tissue evidence="2">Mixed pool</tissue>
    </source>
</reference>
<proteinExistence type="predicted"/>
<evidence type="ECO:0000313" key="2">
    <source>
        <dbReference type="EMBL" id="ODM90304.1"/>
    </source>
</evidence>
<comment type="caution">
    <text evidence="2">The sequence shown here is derived from an EMBL/GenBank/DDBJ whole genome shotgun (WGS) entry which is preliminary data.</text>
</comment>
<keyword evidence="1" id="KW-0732">Signal</keyword>
<sequence>MEAIFLLVVLFLLIVNTSPVKSLEDTFSSVASSTFSSIVINTAHLDTTVKNQPNDKLGYLLTTKSVVEKLMLALQKERGMTKNVPSFVK</sequence>
<dbReference type="AlphaFoldDB" id="A0A1D2MBN6"/>
<organism evidence="2 3">
    <name type="scientific">Orchesella cincta</name>
    <name type="common">Springtail</name>
    <name type="synonym">Podura cincta</name>
    <dbReference type="NCBI Taxonomy" id="48709"/>
    <lineage>
        <taxon>Eukaryota</taxon>
        <taxon>Metazoa</taxon>
        <taxon>Ecdysozoa</taxon>
        <taxon>Arthropoda</taxon>
        <taxon>Hexapoda</taxon>
        <taxon>Collembola</taxon>
        <taxon>Entomobryomorpha</taxon>
        <taxon>Entomobryoidea</taxon>
        <taxon>Orchesellidae</taxon>
        <taxon>Orchesellinae</taxon>
        <taxon>Orchesella</taxon>
    </lineage>
</organism>
<gene>
    <name evidence="2" type="ORF">Ocin01_16376</name>
</gene>
<feature type="signal peptide" evidence="1">
    <location>
        <begin position="1"/>
        <end position="22"/>
    </location>
</feature>
<dbReference type="Proteomes" id="UP000094527">
    <property type="component" value="Unassembled WGS sequence"/>
</dbReference>
<evidence type="ECO:0000256" key="1">
    <source>
        <dbReference type="SAM" id="SignalP"/>
    </source>
</evidence>
<dbReference type="EMBL" id="LJIJ01002047">
    <property type="protein sequence ID" value="ODM90304.1"/>
    <property type="molecule type" value="Genomic_DNA"/>
</dbReference>
<name>A0A1D2MBN6_ORCCI</name>